<comment type="subcellular location">
    <subcellularLocation>
        <location evidence="1">Membrane</location>
        <topology evidence="1">Multi-pass membrane protein</topology>
    </subcellularLocation>
</comment>
<sequence length="493" mass="53500">MTSRWTILALCCVLSFAQDFFYDQASPLIQRLIGTAVECRNGTDLSCLYLDLTQYSFFFSSYSWAVGASAVVAGLAVDRYGTKIPLNISAFFFVLGGLLFVVGSYVGTTQGAFGVMLAGRILNGVGTAGFVTISNRIKSSWFQYHELSLAFAVDIVAGRLGSSLSFLIMGAIVNYVGLSGCLWIAFVIVLIAGFCATYLALIEQQAAFPTEAIIKKTWRQVFGFFFRLSTFFVVFALAVGLLYGVASTFTANAAGMLAQVHGYSESEASYIAGIVYYICLLGPLVGIALDRFGYRDYWISASSVIFVFAFLIYFIPTTPGWLLCVFIGLSYAIFPPAAWAALSLIVRPETIGLSNGIVKFSQYFGSGFILTGGGIILDENSGEGPSRYRSFIIYLIVLSLAATFLCICMNWLNEREGKPLTPSQQERHFVFTGGEPMGAGSRTVATPATPKPVLKLPPMEFAVFKDSSGMPSTSNNDNNNGGLSRNYSRKYGI</sequence>
<comment type="catalytic activity">
    <reaction evidence="2">
        <text>L-lysyl-L-alanine(out) = L-lysyl-L-alanine(in)</text>
        <dbReference type="Rhea" id="RHEA:79399"/>
        <dbReference type="ChEBI" id="CHEBI:229954"/>
    </reaction>
</comment>
<dbReference type="Pfam" id="PF07690">
    <property type="entry name" value="MFS_1"/>
    <property type="match status" value="1"/>
</dbReference>
<evidence type="ECO:0000256" key="20">
    <source>
        <dbReference type="SAM" id="Phobius"/>
    </source>
</evidence>
<evidence type="ECO:0000313" key="24">
    <source>
        <dbReference type="Proteomes" id="UP000186922"/>
    </source>
</evidence>
<evidence type="ECO:0000256" key="15">
    <source>
        <dbReference type="ARBA" id="ARBA00044985"/>
    </source>
</evidence>
<proteinExistence type="predicted"/>
<dbReference type="GO" id="GO:0022857">
    <property type="term" value="F:transmembrane transporter activity"/>
    <property type="evidence" value="ECO:0007669"/>
    <property type="project" value="InterPro"/>
</dbReference>
<feature type="transmembrane region" description="Helical" evidence="20">
    <location>
        <begin position="222"/>
        <end position="249"/>
    </location>
</feature>
<name>A0A1D1UPM2_RAMVA</name>
<evidence type="ECO:0000256" key="1">
    <source>
        <dbReference type="ARBA" id="ARBA00004141"/>
    </source>
</evidence>
<feature type="signal peptide" evidence="21">
    <location>
        <begin position="1"/>
        <end position="17"/>
    </location>
</feature>
<keyword evidence="20" id="KW-0812">Transmembrane</keyword>
<dbReference type="PANTHER" id="PTHR23512">
    <property type="entry name" value="MAJOR FACILITATOR SUPERFAMILY DOMAIN-CONTAINING PROTEIN 1"/>
    <property type="match status" value="1"/>
</dbReference>
<evidence type="ECO:0000256" key="17">
    <source>
        <dbReference type="ARBA" id="ARBA00045709"/>
    </source>
</evidence>
<dbReference type="GO" id="GO:0016020">
    <property type="term" value="C:membrane"/>
    <property type="evidence" value="ECO:0007669"/>
    <property type="project" value="UniProtKB-SubCell"/>
</dbReference>
<dbReference type="InterPro" id="IPR036259">
    <property type="entry name" value="MFS_trans_sf"/>
</dbReference>
<comment type="catalytic activity">
    <reaction evidence="8">
        <text>L-aspartyl-L-lysine(out) = L-aspartyl-L-lysine(in)</text>
        <dbReference type="Rhea" id="RHEA:79411"/>
        <dbReference type="ChEBI" id="CHEBI:229953"/>
    </reaction>
</comment>
<evidence type="ECO:0000259" key="22">
    <source>
        <dbReference type="PROSITE" id="PS50850"/>
    </source>
</evidence>
<evidence type="ECO:0000256" key="5">
    <source>
        <dbReference type="ARBA" id="ARBA00044884"/>
    </source>
</evidence>
<reference evidence="23 24" key="1">
    <citation type="journal article" date="2016" name="Nat. Commun.">
        <title>Extremotolerant tardigrade genome and improved radiotolerance of human cultured cells by tardigrade-unique protein.</title>
        <authorList>
            <person name="Hashimoto T."/>
            <person name="Horikawa D.D."/>
            <person name="Saito Y."/>
            <person name="Kuwahara H."/>
            <person name="Kozuka-Hata H."/>
            <person name="Shin-I T."/>
            <person name="Minakuchi Y."/>
            <person name="Ohishi K."/>
            <person name="Motoyama A."/>
            <person name="Aizu T."/>
            <person name="Enomoto A."/>
            <person name="Kondo K."/>
            <person name="Tanaka S."/>
            <person name="Hara Y."/>
            <person name="Koshikawa S."/>
            <person name="Sagara H."/>
            <person name="Miura T."/>
            <person name="Yokobori S."/>
            <person name="Miyagawa K."/>
            <person name="Suzuki Y."/>
            <person name="Kubo T."/>
            <person name="Oyama M."/>
            <person name="Kohara Y."/>
            <person name="Fujiyama A."/>
            <person name="Arakawa K."/>
            <person name="Katayama T."/>
            <person name="Toyoda A."/>
            <person name="Kunieda T."/>
        </authorList>
    </citation>
    <scope>NUCLEOTIDE SEQUENCE [LARGE SCALE GENOMIC DNA]</scope>
    <source>
        <strain evidence="23 24">YOKOZUNA-1</strain>
    </source>
</reference>
<comment type="catalytic activity">
    <reaction evidence="5">
        <text>L-alpha-aminoacyl-L-histidine(out) = L-alpha-aminoacyl-L-histidine(in)</text>
        <dbReference type="Rhea" id="RHEA:79375"/>
        <dbReference type="ChEBI" id="CHEBI:229967"/>
    </reaction>
</comment>
<feature type="transmembrane region" description="Helical" evidence="20">
    <location>
        <begin position="182"/>
        <end position="201"/>
    </location>
</feature>
<keyword evidence="24" id="KW-1185">Reference proteome</keyword>
<feature type="transmembrane region" description="Helical" evidence="20">
    <location>
        <begin position="269"/>
        <end position="289"/>
    </location>
</feature>
<evidence type="ECO:0000256" key="18">
    <source>
        <dbReference type="ARBA" id="ARBA00046376"/>
    </source>
</evidence>
<protein>
    <recommendedName>
        <fullName evidence="15">Lysosomal dipeptide transporter MFSD1</fullName>
    </recommendedName>
    <alternativeName>
        <fullName evidence="16">Major facilitator superfamily domain-containing protein 1</fullName>
    </alternativeName>
</protein>
<dbReference type="SUPFAM" id="SSF103473">
    <property type="entry name" value="MFS general substrate transporter"/>
    <property type="match status" value="1"/>
</dbReference>
<feature type="transmembrane region" description="Helical" evidence="20">
    <location>
        <begin position="320"/>
        <end position="345"/>
    </location>
</feature>
<evidence type="ECO:0000256" key="12">
    <source>
        <dbReference type="ARBA" id="ARBA00044912"/>
    </source>
</evidence>
<dbReference type="AlphaFoldDB" id="A0A1D1UPM2"/>
<comment type="catalytic activity">
    <reaction evidence="14">
        <text>L-lysyl-glycine(out) = L-lysyl-glycine(in)</text>
        <dbReference type="Rhea" id="RHEA:79407"/>
        <dbReference type="ChEBI" id="CHEBI:191202"/>
    </reaction>
</comment>
<feature type="region of interest" description="Disordered" evidence="19">
    <location>
        <begin position="467"/>
        <end position="493"/>
    </location>
</feature>
<organism evidence="23 24">
    <name type="scientific">Ramazzottius varieornatus</name>
    <name type="common">Water bear</name>
    <name type="synonym">Tardigrade</name>
    <dbReference type="NCBI Taxonomy" id="947166"/>
    <lineage>
        <taxon>Eukaryota</taxon>
        <taxon>Metazoa</taxon>
        <taxon>Ecdysozoa</taxon>
        <taxon>Tardigrada</taxon>
        <taxon>Eutardigrada</taxon>
        <taxon>Parachela</taxon>
        <taxon>Hypsibioidea</taxon>
        <taxon>Ramazzottiidae</taxon>
        <taxon>Ramazzottius</taxon>
    </lineage>
</organism>
<comment type="catalytic activity">
    <reaction evidence="7">
        <text>L-alpha-aminoacyl-L-lysine(out) = L-alpha-aminoacyl-L-lysine(in)</text>
        <dbReference type="Rhea" id="RHEA:79383"/>
        <dbReference type="ChEBI" id="CHEBI:229966"/>
    </reaction>
</comment>
<dbReference type="PROSITE" id="PS50850">
    <property type="entry name" value="MFS"/>
    <property type="match status" value="1"/>
</dbReference>
<evidence type="ECO:0000256" key="11">
    <source>
        <dbReference type="ARBA" id="ARBA00044903"/>
    </source>
</evidence>
<evidence type="ECO:0000256" key="14">
    <source>
        <dbReference type="ARBA" id="ARBA00044924"/>
    </source>
</evidence>
<comment type="catalytic activity">
    <reaction evidence="11">
        <text>L-arginyl-glycine(out) = L-arginyl-glycine(in)</text>
        <dbReference type="Rhea" id="RHEA:79391"/>
        <dbReference type="ChEBI" id="CHEBI:229955"/>
    </reaction>
</comment>
<dbReference type="EMBL" id="BDGG01000002">
    <property type="protein sequence ID" value="GAU91679.1"/>
    <property type="molecule type" value="Genomic_DNA"/>
</dbReference>
<keyword evidence="21" id="KW-0732">Signal</keyword>
<comment type="catalytic activity">
    <reaction evidence="9">
        <text>L-arginyl-L-alpha-amino acid(out) = L-arginyl-L-alpha-amino acid(in)</text>
        <dbReference type="Rhea" id="RHEA:79371"/>
        <dbReference type="ChEBI" id="CHEBI:84315"/>
    </reaction>
</comment>
<dbReference type="PANTHER" id="PTHR23512:SF12">
    <property type="entry name" value="TRANSPORTER, PUTATIVE (AFU_ORTHOLOGUE AFUA_4G00260)-RELATED"/>
    <property type="match status" value="1"/>
</dbReference>
<comment type="subunit">
    <text evidence="18">Homodimer. Interacts with lysosomal protein GLMP (via lumenal domain); the interaction starts while both proteins are still in the endoplasmic reticulum and is required for stabilization of MFSD1 in lysosomes but has no direct effect on its targeting to lysosomes or transporter activity.</text>
</comment>
<feature type="transmembrane region" description="Helical" evidence="20">
    <location>
        <begin position="391"/>
        <end position="412"/>
    </location>
</feature>
<evidence type="ECO:0000256" key="4">
    <source>
        <dbReference type="ARBA" id="ARBA00044881"/>
    </source>
</evidence>
<dbReference type="OrthoDB" id="424834at2759"/>
<feature type="transmembrane region" description="Helical" evidence="20">
    <location>
        <begin position="55"/>
        <end position="77"/>
    </location>
</feature>
<evidence type="ECO:0000256" key="9">
    <source>
        <dbReference type="ARBA" id="ARBA00044899"/>
    </source>
</evidence>
<feature type="transmembrane region" description="Helical" evidence="20">
    <location>
        <begin position="112"/>
        <end position="135"/>
    </location>
</feature>
<feature type="transmembrane region" description="Helical" evidence="20">
    <location>
        <begin position="147"/>
        <end position="176"/>
    </location>
</feature>
<comment type="catalytic activity">
    <reaction evidence="6">
        <text>L-lysyl-L-alpha-amino acid(out) = L-lysyl-L-alpha-amino acid(in)</text>
        <dbReference type="Rhea" id="RHEA:79387"/>
        <dbReference type="ChEBI" id="CHEBI:229965"/>
    </reaction>
</comment>
<gene>
    <name evidence="23" type="primary">RvY_03889-1</name>
    <name evidence="23" type="synonym">RvY_03889.1</name>
    <name evidence="23" type="ORF">RvY_03889</name>
</gene>
<evidence type="ECO:0000256" key="13">
    <source>
        <dbReference type="ARBA" id="ARBA00044919"/>
    </source>
</evidence>
<feature type="chain" id="PRO_5008897465" description="Lysosomal dipeptide transporter MFSD1" evidence="21">
    <location>
        <begin position="18"/>
        <end position="493"/>
    </location>
</feature>
<evidence type="ECO:0000256" key="21">
    <source>
        <dbReference type="SAM" id="SignalP"/>
    </source>
</evidence>
<evidence type="ECO:0000256" key="6">
    <source>
        <dbReference type="ARBA" id="ARBA00044891"/>
    </source>
</evidence>
<dbReference type="InterPro" id="IPR011701">
    <property type="entry name" value="MFS"/>
</dbReference>
<comment type="function">
    <text evidence="17">Lysosomal dipeptide uniporter that selectively exports lysine, arginine or histidine-containing dipeptides with a net positive charge from the lysosome lumen into the cytosol. Could play a role in a specific type of protein O-glycosylation indirectly regulating macrophages migration and tissue invasion. Also essential for liver homeostasis.</text>
</comment>
<accession>A0A1D1UPM2</accession>
<feature type="domain" description="Major facilitator superfamily (MFS) profile" evidence="22">
    <location>
        <begin position="1"/>
        <end position="413"/>
    </location>
</feature>
<comment type="catalytic activity">
    <reaction evidence="4">
        <text>L-alpha-aminoacyl-L-arginine(out) = L-alpha-aminoacyl-L-arginine(in)</text>
        <dbReference type="Rhea" id="RHEA:79367"/>
        <dbReference type="ChEBI" id="CHEBI:229968"/>
    </reaction>
</comment>
<evidence type="ECO:0000256" key="16">
    <source>
        <dbReference type="ARBA" id="ARBA00045018"/>
    </source>
</evidence>
<comment type="catalytic activity">
    <reaction evidence="10">
        <text>L-lysyl-L-lysine(out) = L-lysyl-L-lysine(in)</text>
        <dbReference type="Rhea" id="RHEA:79403"/>
        <dbReference type="ChEBI" id="CHEBI:229956"/>
    </reaction>
</comment>
<evidence type="ECO:0000256" key="10">
    <source>
        <dbReference type="ARBA" id="ARBA00044900"/>
    </source>
</evidence>
<evidence type="ECO:0000256" key="19">
    <source>
        <dbReference type="SAM" id="MobiDB-lite"/>
    </source>
</evidence>
<dbReference type="Proteomes" id="UP000186922">
    <property type="component" value="Unassembled WGS sequence"/>
</dbReference>
<evidence type="ECO:0000256" key="8">
    <source>
        <dbReference type="ARBA" id="ARBA00044898"/>
    </source>
</evidence>
<evidence type="ECO:0000256" key="7">
    <source>
        <dbReference type="ARBA" id="ARBA00044893"/>
    </source>
</evidence>
<comment type="caution">
    <text evidence="23">The sequence shown here is derived from an EMBL/GenBank/DDBJ whole genome shotgun (WGS) entry which is preliminary data.</text>
</comment>
<dbReference type="Gene3D" id="1.20.1250.20">
    <property type="entry name" value="MFS general substrate transporter like domains"/>
    <property type="match status" value="2"/>
</dbReference>
<dbReference type="InterPro" id="IPR052187">
    <property type="entry name" value="MFSD1"/>
</dbReference>
<feature type="transmembrane region" description="Helical" evidence="20">
    <location>
        <begin position="296"/>
        <end position="314"/>
    </location>
</feature>
<feature type="transmembrane region" description="Helical" evidence="20">
    <location>
        <begin position="84"/>
        <end position="106"/>
    </location>
</feature>
<comment type="catalytic activity">
    <reaction evidence="13">
        <text>L-alanyl-L-lysine(out) = L-alanyl-L-lysine(in)</text>
        <dbReference type="Rhea" id="RHEA:79415"/>
        <dbReference type="ChEBI" id="CHEBI:192470"/>
    </reaction>
</comment>
<dbReference type="InterPro" id="IPR020846">
    <property type="entry name" value="MFS_dom"/>
</dbReference>
<dbReference type="STRING" id="947166.A0A1D1UPM2"/>
<evidence type="ECO:0000256" key="2">
    <source>
        <dbReference type="ARBA" id="ARBA00044876"/>
    </source>
</evidence>
<keyword evidence="20" id="KW-0472">Membrane</keyword>
<evidence type="ECO:0000256" key="3">
    <source>
        <dbReference type="ARBA" id="ARBA00044878"/>
    </source>
</evidence>
<feature type="transmembrane region" description="Helical" evidence="20">
    <location>
        <begin position="357"/>
        <end position="376"/>
    </location>
</feature>
<comment type="catalytic activity">
    <reaction evidence="3">
        <text>L-histidyl-glycine(out) = L-histidyl-glycine(in)</text>
        <dbReference type="Rhea" id="RHEA:79395"/>
        <dbReference type="ChEBI" id="CHEBI:229957"/>
    </reaction>
</comment>
<keyword evidence="20" id="KW-1133">Transmembrane helix</keyword>
<comment type="catalytic activity">
    <reaction evidence="12">
        <text>L-histidyl-L-alpha-amino acid(out) = L-histidyl-L-alpha-amino acid(in)</text>
        <dbReference type="Rhea" id="RHEA:79379"/>
        <dbReference type="ChEBI" id="CHEBI:229964"/>
    </reaction>
</comment>
<evidence type="ECO:0000313" key="23">
    <source>
        <dbReference type="EMBL" id="GAU91679.1"/>
    </source>
</evidence>